<evidence type="ECO:0000256" key="2">
    <source>
        <dbReference type="SAM" id="MobiDB-lite"/>
    </source>
</evidence>
<feature type="transmembrane region" description="Helical" evidence="3">
    <location>
        <begin position="519"/>
        <end position="542"/>
    </location>
</feature>
<feature type="region of interest" description="Disordered" evidence="2">
    <location>
        <begin position="859"/>
        <end position="899"/>
    </location>
</feature>
<evidence type="ECO:0000313" key="4">
    <source>
        <dbReference type="EMBL" id="KAL0130976.1"/>
    </source>
</evidence>
<dbReference type="AlphaFoldDB" id="A0AAW2GUJ8"/>
<evidence type="ECO:0000256" key="3">
    <source>
        <dbReference type="SAM" id="Phobius"/>
    </source>
</evidence>
<comment type="caution">
    <text evidence="4">The sequence shown here is derived from an EMBL/GenBank/DDBJ whole genome shotgun (WGS) entry which is preliminary data.</text>
</comment>
<dbReference type="SUPFAM" id="SSF52058">
    <property type="entry name" value="L domain-like"/>
    <property type="match status" value="1"/>
</dbReference>
<feature type="transmembrane region" description="Helical" evidence="3">
    <location>
        <begin position="20"/>
        <end position="39"/>
    </location>
</feature>
<dbReference type="Gene3D" id="3.80.10.10">
    <property type="entry name" value="Ribonuclease Inhibitor"/>
    <property type="match status" value="2"/>
</dbReference>
<evidence type="ECO:0000256" key="1">
    <source>
        <dbReference type="ARBA" id="ARBA00022729"/>
    </source>
</evidence>
<dbReference type="EMBL" id="JADYXP020000002">
    <property type="protein sequence ID" value="KAL0130976.1"/>
    <property type="molecule type" value="Genomic_DNA"/>
</dbReference>
<dbReference type="InterPro" id="IPR011050">
    <property type="entry name" value="Pectin_lyase_fold/virulence"/>
</dbReference>
<dbReference type="SUPFAM" id="SSF51126">
    <property type="entry name" value="Pectin lyase-like"/>
    <property type="match status" value="1"/>
</dbReference>
<name>A0AAW2GUJ8_9HYME</name>
<reference evidence="4 5" key="1">
    <citation type="submission" date="2023-03" db="EMBL/GenBank/DDBJ databases">
        <title>High recombination rates correlate with genetic variation in Cardiocondyla obscurior ants.</title>
        <authorList>
            <person name="Errbii M."/>
        </authorList>
    </citation>
    <scope>NUCLEOTIDE SEQUENCE [LARGE SCALE GENOMIC DNA]</scope>
    <source>
        <strain evidence="4">Alpha-2009</strain>
        <tissue evidence="4">Whole body</tissue>
    </source>
</reference>
<dbReference type="InterPro" id="IPR032675">
    <property type="entry name" value="LRR_dom_sf"/>
</dbReference>
<sequence length="899" mass="100124">MRVKRRAFSILDRSIKCDRVIVCSVFIWHFAFLLCIEATKPGICVMNGCNCTVMAHRWVNIKCVFSKDQNVELLEGTIPPEATELEVSHCQELRIQAGAFGGGAPLKRVYVSGINSVVAKRQAFQNLSVPNTHLEVSECNSVFLESHAFRNTRGTLSVSISRCKHVEIKPNAFSWLLWLKVKEVSSLELSSNAFKFEAPQPGRHGPATKIMFQNVRIAELPKAVFPSAIAEIRMDDISMRTIRKDAFCAMTIFNVIISNATIQEIQSGAFSDRTLIQRLEFVDVQLKSINTAAFRAGHDNLTIQHSRLSEVDTGAINTSAATVTFNNNEFQHLKQGSIVLHQWNHIAIDRNVFVDLESDAIKAEVSATSAPNFEFSFTDNRVQKARPGSLRFAAISQSVNSARVGNNYFNEKCSCNLESWVREVTGRNSSVTWMMDSGYCMVDNFLKKCFNLPEGYMGMRNFTQLICTQRDHVNCEKPSPSPKPSISPPSVGPHVYPRQKGFFDLEMSESEELAREKRIIVIVCVLAVFIVVVVILASGILYMRRRGVCPKLTSVSLINPSNWLSSSNGMTAATSARSISRLSVHEYAGLQTETRILEMDTQPEATEDDDEEGDVYPYTENKATQTLPEELTEEYLRDLQERLNDPDNHSQARDMIEHLYDLIKIEESCNNNNDRQPAGDREENAYDVIQPRIKKPRGAPRPSVNIGTKAPSLDKLVPSAIRTRPPITEYTQPRDQRIPDQNHLYAELPGDETMPSTSRLSQPILDSLIGRGPQPLPPDVVNDHLVNDRPPWNLGYGADDCGPPRSPKPDGNCRNQSAKPMSFLKILGESILGAPGKTSNNKRPNSLLCEYAEPSDATAHLYSELSEPQQTSASTSKMANRPLPTKPDQDSVAANAAKA</sequence>
<dbReference type="InterPro" id="IPR026906">
    <property type="entry name" value="LRR_5"/>
</dbReference>
<keyword evidence="3" id="KW-0472">Membrane</keyword>
<dbReference type="PANTHER" id="PTHR24373">
    <property type="entry name" value="SLIT RELATED LEUCINE-RICH REPEAT NEURONAL PROTEIN"/>
    <property type="match status" value="1"/>
</dbReference>
<accession>A0AAW2GUJ8</accession>
<gene>
    <name evidence="4" type="ORF">PUN28_002515</name>
</gene>
<dbReference type="Pfam" id="PF13306">
    <property type="entry name" value="LRR_5"/>
    <property type="match status" value="1"/>
</dbReference>
<feature type="region of interest" description="Disordered" evidence="2">
    <location>
        <begin position="766"/>
        <end position="817"/>
    </location>
</feature>
<feature type="compositionally biased region" description="Polar residues" evidence="2">
    <location>
        <begin position="866"/>
        <end position="878"/>
    </location>
</feature>
<keyword evidence="3" id="KW-1133">Transmembrane helix</keyword>
<proteinExistence type="predicted"/>
<organism evidence="4 5">
    <name type="scientific">Cardiocondyla obscurior</name>
    <dbReference type="NCBI Taxonomy" id="286306"/>
    <lineage>
        <taxon>Eukaryota</taxon>
        <taxon>Metazoa</taxon>
        <taxon>Ecdysozoa</taxon>
        <taxon>Arthropoda</taxon>
        <taxon>Hexapoda</taxon>
        <taxon>Insecta</taxon>
        <taxon>Pterygota</taxon>
        <taxon>Neoptera</taxon>
        <taxon>Endopterygota</taxon>
        <taxon>Hymenoptera</taxon>
        <taxon>Apocrita</taxon>
        <taxon>Aculeata</taxon>
        <taxon>Formicoidea</taxon>
        <taxon>Formicidae</taxon>
        <taxon>Myrmicinae</taxon>
        <taxon>Cardiocondyla</taxon>
    </lineage>
</organism>
<evidence type="ECO:0000313" key="5">
    <source>
        <dbReference type="Proteomes" id="UP001430953"/>
    </source>
</evidence>
<keyword evidence="5" id="KW-1185">Reference proteome</keyword>
<keyword evidence="1" id="KW-0732">Signal</keyword>
<keyword evidence="3" id="KW-0812">Transmembrane</keyword>
<dbReference type="InterPro" id="IPR050328">
    <property type="entry name" value="Dev_Immune_Receptor"/>
</dbReference>
<protein>
    <submittedName>
        <fullName evidence="4">Uncharacterized protein</fullName>
    </submittedName>
</protein>
<dbReference type="Proteomes" id="UP001430953">
    <property type="component" value="Unassembled WGS sequence"/>
</dbReference>
<dbReference type="PANTHER" id="PTHR24373:SF275">
    <property type="entry name" value="TIR DOMAIN-CONTAINING PROTEIN"/>
    <property type="match status" value="1"/>
</dbReference>